<evidence type="ECO:0000313" key="1">
    <source>
        <dbReference type="EMBL" id="KAI5320380.1"/>
    </source>
</evidence>
<accession>A0AAD4YT33</accession>
<keyword evidence="2" id="KW-1185">Reference proteome</keyword>
<dbReference type="PANTHER" id="PTHR31934">
    <property type="entry name" value="ALPHA/BETA-HYDROLASES SUPERFAMILY PROTEIN"/>
    <property type="match status" value="1"/>
</dbReference>
<protein>
    <submittedName>
        <fullName evidence="1">Uncharacterized protein</fullName>
    </submittedName>
</protein>
<sequence length="107" mass="12078">MSNEKNVQRKQPTLNVIILKRDIFPPEADITYESFIESAKHRTASSGNGEHTLLSSFVYMLIPGLFSDHGPLYFVGTKKFFSKMGLACHIAKIHSEIMSHYSVCIDD</sequence>
<name>A0AAD4YT33_PRUDU</name>
<proteinExistence type="predicted"/>
<comment type="caution">
    <text evidence="1">The sequence shown here is derived from an EMBL/GenBank/DDBJ whole genome shotgun (WGS) entry which is preliminary data.</text>
</comment>
<reference evidence="1 2" key="1">
    <citation type="journal article" date="2022" name="G3 (Bethesda)">
        <title>Whole-genome sequence and methylome profiling of the almond [Prunus dulcis (Mill.) D.A. Webb] cultivar 'Nonpareil'.</title>
        <authorList>
            <person name="D'Amico-Willman K.M."/>
            <person name="Ouma W.Z."/>
            <person name="Meulia T."/>
            <person name="Sideli G.M."/>
            <person name="Gradziel T.M."/>
            <person name="Fresnedo-Ramirez J."/>
        </authorList>
    </citation>
    <scope>NUCLEOTIDE SEQUENCE [LARGE SCALE GENOMIC DNA]</scope>
    <source>
        <strain evidence="1">Clone GOH B32 T37-40</strain>
    </source>
</reference>
<dbReference type="Proteomes" id="UP001054821">
    <property type="component" value="Chromosome 7"/>
</dbReference>
<gene>
    <name evidence="1" type="ORF">L3X38_040088</name>
</gene>
<dbReference type="EMBL" id="JAJFAZ020000007">
    <property type="protein sequence ID" value="KAI5320380.1"/>
    <property type="molecule type" value="Genomic_DNA"/>
</dbReference>
<dbReference type="AlphaFoldDB" id="A0AAD4YT33"/>
<organism evidence="1 2">
    <name type="scientific">Prunus dulcis</name>
    <name type="common">Almond</name>
    <name type="synonym">Amygdalus dulcis</name>
    <dbReference type="NCBI Taxonomy" id="3755"/>
    <lineage>
        <taxon>Eukaryota</taxon>
        <taxon>Viridiplantae</taxon>
        <taxon>Streptophyta</taxon>
        <taxon>Embryophyta</taxon>
        <taxon>Tracheophyta</taxon>
        <taxon>Spermatophyta</taxon>
        <taxon>Magnoliopsida</taxon>
        <taxon>eudicotyledons</taxon>
        <taxon>Gunneridae</taxon>
        <taxon>Pentapetalae</taxon>
        <taxon>rosids</taxon>
        <taxon>fabids</taxon>
        <taxon>Rosales</taxon>
        <taxon>Rosaceae</taxon>
        <taxon>Amygdaloideae</taxon>
        <taxon>Amygdaleae</taxon>
        <taxon>Prunus</taxon>
    </lineage>
</organism>
<dbReference type="PANTHER" id="PTHR31934:SF5">
    <property type="entry name" value="OS05G0557900 PROTEIN"/>
    <property type="match status" value="1"/>
</dbReference>
<evidence type="ECO:0000313" key="2">
    <source>
        <dbReference type="Proteomes" id="UP001054821"/>
    </source>
</evidence>